<dbReference type="GO" id="GO:0004519">
    <property type="term" value="F:endonuclease activity"/>
    <property type="evidence" value="ECO:0007669"/>
    <property type="project" value="UniProtKB-KW"/>
</dbReference>
<accession>A0ABP7GHG3</accession>
<sequence>MGHVRRAGVVGTISALTIAGLAAPAAAYPPPPPDEAQARQELAALPVTSEGSMSGYDRDLFPHWSSQGNNCDTREVVLERDGSGVTSGGDCYPDSGSWYSVYDATWTSEPSEVHIDHLVPLAEAWRSGADSWSTYQREQFANDLGNPQLIAVSDNSNLSKSDSDPAEWQPTNTSVRCIYARQWIHVKYVYGLSVNYAEESALDGMLDSYC</sequence>
<dbReference type="Pfam" id="PF07510">
    <property type="entry name" value="GmrSD_C"/>
    <property type="match status" value="1"/>
</dbReference>
<dbReference type="PANTHER" id="PTHR24094:SF15">
    <property type="entry name" value="AMP-DEPENDENT SYNTHETASE_LIGASE DOMAIN-CONTAINING PROTEIN-RELATED"/>
    <property type="match status" value="1"/>
</dbReference>
<name>A0ABP7GHG3_9ACTN</name>
<feature type="signal peptide" evidence="1">
    <location>
        <begin position="1"/>
        <end position="27"/>
    </location>
</feature>
<keyword evidence="3" id="KW-0540">Nuclease</keyword>
<protein>
    <submittedName>
        <fullName evidence="3">HNH endonuclease family protein</fullName>
    </submittedName>
</protein>
<feature type="domain" description="GmrSD restriction endonucleases C-terminal" evidence="2">
    <location>
        <begin position="108"/>
        <end position="194"/>
    </location>
</feature>
<dbReference type="EMBL" id="BAABDD010000043">
    <property type="protein sequence ID" value="GAA3764644.1"/>
    <property type="molecule type" value="Genomic_DNA"/>
</dbReference>
<keyword evidence="4" id="KW-1185">Reference proteome</keyword>
<evidence type="ECO:0000259" key="2">
    <source>
        <dbReference type="Pfam" id="PF07510"/>
    </source>
</evidence>
<gene>
    <name evidence="3" type="ORF">GCM10022402_47320</name>
</gene>
<proteinExistence type="predicted"/>
<dbReference type="InterPro" id="IPR011089">
    <property type="entry name" value="GmrSD_C"/>
</dbReference>
<dbReference type="PANTHER" id="PTHR24094">
    <property type="entry name" value="SECRETED PROTEIN"/>
    <property type="match status" value="1"/>
</dbReference>
<feature type="chain" id="PRO_5045674321" evidence="1">
    <location>
        <begin position="28"/>
        <end position="210"/>
    </location>
</feature>
<keyword evidence="3" id="KW-0378">Hydrolase</keyword>
<organism evidence="3 4">
    <name type="scientific">Salinactinospora qingdaonensis</name>
    <dbReference type="NCBI Taxonomy" id="702744"/>
    <lineage>
        <taxon>Bacteria</taxon>
        <taxon>Bacillati</taxon>
        <taxon>Actinomycetota</taxon>
        <taxon>Actinomycetes</taxon>
        <taxon>Streptosporangiales</taxon>
        <taxon>Nocardiopsidaceae</taxon>
        <taxon>Salinactinospora</taxon>
    </lineage>
</organism>
<reference evidence="4" key="1">
    <citation type="journal article" date="2019" name="Int. J. Syst. Evol. Microbiol.">
        <title>The Global Catalogue of Microorganisms (GCM) 10K type strain sequencing project: providing services to taxonomists for standard genome sequencing and annotation.</title>
        <authorList>
            <consortium name="The Broad Institute Genomics Platform"/>
            <consortium name="The Broad Institute Genome Sequencing Center for Infectious Disease"/>
            <person name="Wu L."/>
            <person name="Ma J."/>
        </authorList>
    </citation>
    <scope>NUCLEOTIDE SEQUENCE [LARGE SCALE GENOMIC DNA]</scope>
    <source>
        <strain evidence="4">JCM 17137</strain>
    </source>
</reference>
<evidence type="ECO:0000313" key="4">
    <source>
        <dbReference type="Proteomes" id="UP001500908"/>
    </source>
</evidence>
<keyword evidence="3" id="KW-0255">Endonuclease</keyword>
<evidence type="ECO:0000313" key="3">
    <source>
        <dbReference type="EMBL" id="GAA3764644.1"/>
    </source>
</evidence>
<comment type="caution">
    <text evidence="3">The sequence shown here is derived from an EMBL/GenBank/DDBJ whole genome shotgun (WGS) entry which is preliminary data.</text>
</comment>
<dbReference type="Proteomes" id="UP001500908">
    <property type="component" value="Unassembled WGS sequence"/>
</dbReference>
<keyword evidence="1" id="KW-0732">Signal</keyword>
<dbReference type="RefSeq" id="WP_344976755.1">
    <property type="nucleotide sequence ID" value="NZ_BAABDD010000043.1"/>
</dbReference>
<evidence type="ECO:0000256" key="1">
    <source>
        <dbReference type="SAM" id="SignalP"/>
    </source>
</evidence>